<dbReference type="OrthoDB" id="1767129at2"/>
<dbReference type="AlphaFoldDB" id="A0A1H8JY34"/>
<dbReference type="RefSeq" id="WP_091976020.1">
    <property type="nucleotide sequence ID" value="NZ_CAUWDX010000014.1"/>
</dbReference>
<dbReference type="STRING" id="215200.SAMN05216454_1196"/>
<sequence>MISISGVDITPYIKPYKIYLQDLDSDSSVRNVKGEMMRDRIAVKRKIELDFGPLRSNEIKKILGCVSGVFFNVTYDDPLDGRLSRKMYCGDRSAALYDSKKGLWMGLKFNLIER</sequence>
<accession>A0A1H8JY34</accession>
<evidence type="ECO:0000313" key="2">
    <source>
        <dbReference type="Proteomes" id="UP000199512"/>
    </source>
</evidence>
<evidence type="ECO:0000313" key="1">
    <source>
        <dbReference type="EMBL" id="SEN85511.1"/>
    </source>
</evidence>
<dbReference type="EMBL" id="FODF01000019">
    <property type="protein sequence ID" value="SEN85511.1"/>
    <property type="molecule type" value="Genomic_DNA"/>
</dbReference>
<proteinExistence type="predicted"/>
<protein>
    <submittedName>
        <fullName evidence="1">Uncharacterized protein</fullName>
    </submittedName>
</protein>
<keyword evidence="2" id="KW-1185">Reference proteome</keyword>
<gene>
    <name evidence="1" type="ORF">SAMN05216454_1196</name>
</gene>
<dbReference type="Proteomes" id="UP000199512">
    <property type="component" value="Unassembled WGS sequence"/>
</dbReference>
<dbReference type="InterPro" id="IPR046557">
    <property type="entry name" value="DUF6711"/>
</dbReference>
<name>A0A1H8JY34_9FIRM</name>
<dbReference type="Pfam" id="PF20458">
    <property type="entry name" value="DUF6711"/>
    <property type="match status" value="1"/>
</dbReference>
<reference evidence="1 2" key="1">
    <citation type="submission" date="2016-10" db="EMBL/GenBank/DDBJ databases">
        <authorList>
            <person name="de Groot N.N."/>
        </authorList>
    </citation>
    <scope>NUCLEOTIDE SEQUENCE [LARGE SCALE GENOMIC DNA]</scope>
    <source>
        <strain evidence="1 2">Calf135</strain>
    </source>
</reference>
<organism evidence="1 2">
    <name type="scientific">Peptostreptococcus russellii</name>
    <dbReference type="NCBI Taxonomy" id="215200"/>
    <lineage>
        <taxon>Bacteria</taxon>
        <taxon>Bacillati</taxon>
        <taxon>Bacillota</taxon>
        <taxon>Clostridia</taxon>
        <taxon>Peptostreptococcales</taxon>
        <taxon>Peptostreptococcaceae</taxon>
        <taxon>Peptostreptococcus</taxon>
    </lineage>
</organism>